<accession>A0A1E5H107</accession>
<dbReference type="RefSeq" id="WP_069662558.1">
    <property type="nucleotide sequence ID" value="NZ_JBHUJJ010000002.1"/>
</dbReference>
<name>A0A1E5H107_9ENTE</name>
<comment type="caution">
    <text evidence="1">The sequence shown here is derived from an EMBL/GenBank/DDBJ whole genome shotgun (WGS) entry which is preliminary data.</text>
</comment>
<dbReference type="Proteomes" id="UP000095094">
    <property type="component" value="Unassembled WGS sequence"/>
</dbReference>
<protein>
    <submittedName>
        <fullName evidence="1">Uncharacterized protein</fullName>
    </submittedName>
</protein>
<sequence>MFPVRKKTELFYGKDSYVSYLISIYCGSIQVYNVFSLGVSQSDLKQVSTDYPKRFNTVEIGKISCGLGNEFISTADLYRNVRESGTFNEKISEKTEVIFLNRLDIENDYDEGLVTYLVSMYEETSAIIFIEDSEKDSWLERLLYHRLYGSTLEFVYSNRIRSNYPIDTLVHMQDFFLKSLIT</sequence>
<gene>
    <name evidence="1" type="ORF">BCR25_16040</name>
</gene>
<dbReference type="AlphaFoldDB" id="A0A1E5H107"/>
<reference evidence="2" key="1">
    <citation type="submission" date="2016-09" db="EMBL/GenBank/DDBJ databases">
        <authorList>
            <person name="Gulvik C.A."/>
        </authorList>
    </citation>
    <scope>NUCLEOTIDE SEQUENCE [LARGE SCALE GENOMIC DNA]</scope>
    <source>
        <strain evidence="2">LMG 8895</strain>
    </source>
</reference>
<keyword evidence="2" id="KW-1185">Reference proteome</keyword>
<organism evidence="1 2">
    <name type="scientific">Enterococcus termitis</name>
    <dbReference type="NCBI Taxonomy" id="332950"/>
    <lineage>
        <taxon>Bacteria</taxon>
        <taxon>Bacillati</taxon>
        <taxon>Bacillota</taxon>
        <taxon>Bacilli</taxon>
        <taxon>Lactobacillales</taxon>
        <taxon>Enterococcaceae</taxon>
        <taxon>Enterococcus</taxon>
    </lineage>
</organism>
<evidence type="ECO:0000313" key="1">
    <source>
        <dbReference type="EMBL" id="OEG18709.1"/>
    </source>
</evidence>
<evidence type="ECO:0000313" key="2">
    <source>
        <dbReference type="Proteomes" id="UP000095094"/>
    </source>
</evidence>
<proteinExistence type="predicted"/>
<dbReference type="EMBL" id="MIJY01000005">
    <property type="protein sequence ID" value="OEG18709.1"/>
    <property type="molecule type" value="Genomic_DNA"/>
</dbReference>